<dbReference type="Pfam" id="PF23961">
    <property type="entry name" value="Phage_tail_terminator_9"/>
    <property type="match status" value="1"/>
</dbReference>
<evidence type="ECO:0000313" key="2">
    <source>
        <dbReference type="EMBL" id="AIU73265.1"/>
    </source>
</evidence>
<dbReference type="eggNOG" id="ENOG5032CTR">
    <property type="taxonomic scope" value="Bacteria"/>
</dbReference>
<dbReference type="Proteomes" id="UP000029986">
    <property type="component" value="Chromosome"/>
</dbReference>
<dbReference type="NCBIfam" id="NF047498">
    <property type="entry name" value="LIC_12616_fam"/>
    <property type="match status" value="1"/>
</dbReference>
<dbReference type="PATRIC" id="fig|1453496.5.peg.2698"/>
<evidence type="ECO:0000313" key="3">
    <source>
        <dbReference type="Proteomes" id="UP000029986"/>
    </source>
</evidence>
<dbReference type="AlphaFoldDB" id="A0A097R3H0"/>
<dbReference type="InterPro" id="IPR057087">
    <property type="entry name" value="Gp12-like"/>
</dbReference>
<protein>
    <recommendedName>
        <fullName evidence="1">Phage neck terminator protein gp12-like domain-containing protein</fullName>
    </recommendedName>
</protein>
<organism evidence="2 3">
    <name type="scientific">Hafnia alvei FB1</name>
    <dbReference type="NCBI Taxonomy" id="1453496"/>
    <lineage>
        <taxon>Bacteria</taxon>
        <taxon>Pseudomonadati</taxon>
        <taxon>Pseudomonadota</taxon>
        <taxon>Gammaproteobacteria</taxon>
        <taxon>Enterobacterales</taxon>
        <taxon>Hafniaceae</taxon>
        <taxon>Hafnia</taxon>
    </lineage>
</organism>
<evidence type="ECO:0000259" key="1">
    <source>
        <dbReference type="Pfam" id="PF23961"/>
    </source>
</evidence>
<reference evidence="2 3" key="1">
    <citation type="journal article" date="2014" name="Gut Pathog.">
        <title>Gene clusters of Hafnia alvei strain FB1 important in survival and pathogenesis: a draft genome perspective.</title>
        <authorList>
            <person name="Tan J.Y."/>
            <person name="Yin W.F."/>
            <person name="Chan K.G."/>
        </authorList>
    </citation>
    <scope>NUCLEOTIDE SEQUENCE [LARGE SCALE GENOMIC DNA]</scope>
    <source>
        <strain evidence="2 3">FB1</strain>
    </source>
</reference>
<keyword evidence="3" id="KW-1185">Reference proteome</keyword>
<accession>A0A097R3H0</accession>
<gene>
    <name evidence="2" type="ORF">AT03_13250</name>
</gene>
<name>A0A097R3H0_HAFAL</name>
<feature type="domain" description="Phage neck terminator protein gp12-like" evidence="1">
    <location>
        <begin position="19"/>
        <end position="165"/>
    </location>
</feature>
<dbReference type="EMBL" id="CP009706">
    <property type="protein sequence ID" value="AIU73265.1"/>
    <property type="molecule type" value="Genomic_DNA"/>
</dbReference>
<sequence length="179" mass="19609">MAETTVSKFVPDAVESAAYRVLSQLIAIPLAYANQNNSRLPLPYATLRVSTRLTVGRDEHGEVDDGGVMPSHGVREGTVMVNVYGGSAREHCDDLVNNIRKTTSRYLMRKERFVISNNAQVNDLTGLRDEANFEAMANVDLTFRYTGKYLDDVGLIETVDANGDIGGIETHITIAVTSD</sequence>
<dbReference type="HOGENOM" id="CLU_1501477_0_0_6"/>
<dbReference type="RefSeq" id="WP_025796641.1">
    <property type="nucleotide sequence ID" value="NZ_CP009706.1"/>
</dbReference>
<proteinExistence type="predicted"/>
<dbReference type="KEGG" id="hav:AT03_13250"/>
<dbReference type="OrthoDB" id="8656400at2"/>